<evidence type="ECO:0000256" key="6">
    <source>
        <dbReference type="PROSITE-ProRule" id="PRU10141"/>
    </source>
</evidence>
<dbReference type="GO" id="GO:0004674">
    <property type="term" value="F:protein serine/threonine kinase activity"/>
    <property type="evidence" value="ECO:0007669"/>
    <property type="project" value="UniProtKB-KW"/>
</dbReference>
<dbReference type="Proteomes" id="UP001303473">
    <property type="component" value="Unassembled WGS sequence"/>
</dbReference>
<dbReference type="GO" id="GO:0005634">
    <property type="term" value="C:nucleus"/>
    <property type="evidence" value="ECO:0007669"/>
    <property type="project" value="TreeGrafter"/>
</dbReference>
<protein>
    <submittedName>
        <fullName evidence="8">Kinase-like domain-containing protein</fullName>
    </submittedName>
</protein>
<evidence type="ECO:0000256" key="1">
    <source>
        <dbReference type="ARBA" id="ARBA00022527"/>
    </source>
</evidence>
<gene>
    <name evidence="8" type="ORF">QBC46DRAFT_442412</name>
</gene>
<keyword evidence="2" id="KW-0808">Transferase</keyword>
<dbReference type="InterPro" id="IPR017441">
    <property type="entry name" value="Protein_kinase_ATP_BS"/>
</dbReference>
<dbReference type="PROSITE" id="PS00107">
    <property type="entry name" value="PROTEIN_KINASE_ATP"/>
    <property type="match status" value="1"/>
</dbReference>
<evidence type="ECO:0000313" key="8">
    <source>
        <dbReference type="EMBL" id="KAK3937877.1"/>
    </source>
</evidence>
<evidence type="ECO:0000256" key="3">
    <source>
        <dbReference type="ARBA" id="ARBA00022741"/>
    </source>
</evidence>
<keyword evidence="4 8" id="KW-0418">Kinase</keyword>
<organism evidence="8 9">
    <name type="scientific">Diplogelasinospora grovesii</name>
    <dbReference type="NCBI Taxonomy" id="303347"/>
    <lineage>
        <taxon>Eukaryota</taxon>
        <taxon>Fungi</taxon>
        <taxon>Dikarya</taxon>
        <taxon>Ascomycota</taxon>
        <taxon>Pezizomycotina</taxon>
        <taxon>Sordariomycetes</taxon>
        <taxon>Sordariomycetidae</taxon>
        <taxon>Sordariales</taxon>
        <taxon>Diplogelasinosporaceae</taxon>
        <taxon>Diplogelasinospora</taxon>
    </lineage>
</organism>
<dbReference type="SUPFAM" id="SSF56112">
    <property type="entry name" value="Protein kinase-like (PK-like)"/>
    <property type="match status" value="1"/>
</dbReference>
<accession>A0AAN6S1P1</accession>
<name>A0AAN6S1P1_9PEZI</name>
<sequence length="407" mass="45787">MTPLRCFNLISRFQPHTIAAHFPRALSSTASTSRGKTRVYTPGGYHPLKISDRLHGRYRIVHKLGYGASSTTWLARDEKSSKYLYVAIKRKSWPGGLDPTGARSFWDRGPNGTHSCLVTAPERCSLADVGEASWSALFQLDVARSLAAQLAAAVAYVHDQGYAHGDLHLGNLLLRLPSELDHLSIDQLYDEFGPPEAEPIVRQDGTPLPPGVPSHAISPVEFGKPSEQIELSEAKLLLTDFGVAFCPSREARYESHTPLKIRPPEARFEPTKPVSFASDIWSLGCSIWAILGQRPVFDPSASMPFGRLPPEWWDKWAARSRQFTETGQPVDGRSPRSWDERFQDSMHQSRCRENMATVDEKERDALSMMIRWMLAFRSGDRPSAKQVLETVWMRDWALPAYEKTTRE</sequence>
<keyword evidence="1" id="KW-0723">Serine/threonine-protein kinase</keyword>
<keyword evidence="5 6" id="KW-0067">ATP-binding</keyword>
<dbReference type="Gene3D" id="1.10.510.10">
    <property type="entry name" value="Transferase(Phosphotransferase) domain 1"/>
    <property type="match status" value="1"/>
</dbReference>
<dbReference type="PANTHER" id="PTHR45646">
    <property type="entry name" value="SERINE/THREONINE-PROTEIN KINASE DOA-RELATED"/>
    <property type="match status" value="1"/>
</dbReference>
<comment type="caution">
    <text evidence="8">The sequence shown here is derived from an EMBL/GenBank/DDBJ whole genome shotgun (WGS) entry which is preliminary data.</text>
</comment>
<feature type="domain" description="Protein kinase" evidence="7">
    <location>
        <begin position="1"/>
        <end position="393"/>
    </location>
</feature>
<proteinExistence type="predicted"/>
<dbReference type="InterPro" id="IPR051175">
    <property type="entry name" value="CLK_kinases"/>
</dbReference>
<dbReference type="PANTHER" id="PTHR45646:SF11">
    <property type="entry name" value="SERINE_THREONINE-PROTEIN KINASE DOA"/>
    <property type="match status" value="1"/>
</dbReference>
<dbReference type="Gene3D" id="3.30.200.20">
    <property type="entry name" value="Phosphorylase Kinase, domain 1"/>
    <property type="match status" value="1"/>
</dbReference>
<dbReference type="GO" id="GO:0043484">
    <property type="term" value="P:regulation of RNA splicing"/>
    <property type="evidence" value="ECO:0007669"/>
    <property type="project" value="TreeGrafter"/>
</dbReference>
<dbReference type="GO" id="GO:0005524">
    <property type="term" value="F:ATP binding"/>
    <property type="evidence" value="ECO:0007669"/>
    <property type="project" value="UniProtKB-UniRule"/>
</dbReference>
<evidence type="ECO:0000256" key="5">
    <source>
        <dbReference type="ARBA" id="ARBA00022840"/>
    </source>
</evidence>
<feature type="binding site" evidence="6">
    <location>
        <position position="89"/>
    </location>
    <ligand>
        <name>ATP</name>
        <dbReference type="ChEBI" id="CHEBI:30616"/>
    </ligand>
</feature>
<evidence type="ECO:0000259" key="7">
    <source>
        <dbReference type="PROSITE" id="PS50011"/>
    </source>
</evidence>
<keyword evidence="9" id="KW-1185">Reference proteome</keyword>
<dbReference type="InterPro" id="IPR000719">
    <property type="entry name" value="Prot_kinase_dom"/>
</dbReference>
<evidence type="ECO:0000256" key="2">
    <source>
        <dbReference type="ARBA" id="ARBA00022679"/>
    </source>
</evidence>
<dbReference type="PROSITE" id="PS50011">
    <property type="entry name" value="PROTEIN_KINASE_DOM"/>
    <property type="match status" value="1"/>
</dbReference>
<evidence type="ECO:0000313" key="9">
    <source>
        <dbReference type="Proteomes" id="UP001303473"/>
    </source>
</evidence>
<reference evidence="9" key="1">
    <citation type="journal article" date="2023" name="Mol. Phylogenet. Evol.">
        <title>Genome-scale phylogeny and comparative genomics of the fungal order Sordariales.</title>
        <authorList>
            <person name="Hensen N."/>
            <person name="Bonometti L."/>
            <person name="Westerberg I."/>
            <person name="Brannstrom I.O."/>
            <person name="Guillou S."/>
            <person name="Cros-Aarteil S."/>
            <person name="Calhoun S."/>
            <person name="Haridas S."/>
            <person name="Kuo A."/>
            <person name="Mondo S."/>
            <person name="Pangilinan J."/>
            <person name="Riley R."/>
            <person name="LaButti K."/>
            <person name="Andreopoulos B."/>
            <person name="Lipzen A."/>
            <person name="Chen C."/>
            <person name="Yan M."/>
            <person name="Daum C."/>
            <person name="Ng V."/>
            <person name="Clum A."/>
            <person name="Steindorff A."/>
            <person name="Ohm R.A."/>
            <person name="Martin F."/>
            <person name="Silar P."/>
            <person name="Natvig D.O."/>
            <person name="Lalanne C."/>
            <person name="Gautier V."/>
            <person name="Ament-Velasquez S.L."/>
            <person name="Kruys A."/>
            <person name="Hutchinson M.I."/>
            <person name="Powell A.J."/>
            <person name="Barry K."/>
            <person name="Miller A.N."/>
            <person name="Grigoriev I.V."/>
            <person name="Debuchy R."/>
            <person name="Gladieux P."/>
            <person name="Hiltunen Thoren M."/>
            <person name="Johannesson H."/>
        </authorList>
    </citation>
    <scope>NUCLEOTIDE SEQUENCE [LARGE SCALE GENOMIC DNA]</scope>
    <source>
        <strain evidence="9">CBS 340.73</strain>
    </source>
</reference>
<dbReference type="AlphaFoldDB" id="A0AAN6S1P1"/>
<evidence type="ECO:0000256" key="4">
    <source>
        <dbReference type="ARBA" id="ARBA00022777"/>
    </source>
</evidence>
<dbReference type="InterPro" id="IPR011009">
    <property type="entry name" value="Kinase-like_dom_sf"/>
</dbReference>
<dbReference type="SMART" id="SM00220">
    <property type="entry name" value="S_TKc"/>
    <property type="match status" value="1"/>
</dbReference>
<dbReference type="EMBL" id="MU853843">
    <property type="protein sequence ID" value="KAK3937877.1"/>
    <property type="molecule type" value="Genomic_DNA"/>
</dbReference>
<keyword evidence="3 6" id="KW-0547">Nucleotide-binding</keyword>